<keyword evidence="2" id="KW-1185">Reference proteome</keyword>
<dbReference type="Proteomes" id="UP001150581">
    <property type="component" value="Unassembled WGS sequence"/>
</dbReference>
<accession>A0ACC1I5F7</accession>
<feature type="non-terminal residue" evidence="1">
    <location>
        <position position="1"/>
    </location>
</feature>
<evidence type="ECO:0000313" key="1">
    <source>
        <dbReference type="EMBL" id="KAJ1888253.1"/>
    </source>
</evidence>
<name>A0ACC1I5F7_9FUNG</name>
<comment type="caution">
    <text evidence="1">The sequence shown here is derived from an EMBL/GenBank/DDBJ whole genome shotgun (WGS) entry which is preliminary data.</text>
</comment>
<evidence type="ECO:0000313" key="2">
    <source>
        <dbReference type="Proteomes" id="UP001150581"/>
    </source>
</evidence>
<protein>
    <submittedName>
        <fullName evidence="1">Uncharacterized protein</fullName>
    </submittedName>
</protein>
<proteinExistence type="predicted"/>
<reference evidence="1" key="1">
    <citation type="submission" date="2022-07" db="EMBL/GenBank/DDBJ databases">
        <title>Phylogenomic reconstructions and comparative analyses of Kickxellomycotina fungi.</title>
        <authorList>
            <person name="Reynolds N.K."/>
            <person name="Stajich J.E."/>
            <person name="Barry K."/>
            <person name="Grigoriev I.V."/>
            <person name="Crous P."/>
            <person name="Smith M.E."/>
        </authorList>
    </citation>
    <scope>NUCLEOTIDE SEQUENCE</scope>
    <source>
        <strain evidence="1">Benny 63K</strain>
    </source>
</reference>
<organism evidence="1 2">
    <name type="scientific">Kickxella alabastrina</name>
    <dbReference type="NCBI Taxonomy" id="61397"/>
    <lineage>
        <taxon>Eukaryota</taxon>
        <taxon>Fungi</taxon>
        <taxon>Fungi incertae sedis</taxon>
        <taxon>Zoopagomycota</taxon>
        <taxon>Kickxellomycotina</taxon>
        <taxon>Kickxellomycetes</taxon>
        <taxon>Kickxellales</taxon>
        <taxon>Kickxellaceae</taxon>
        <taxon>Kickxella</taxon>
    </lineage>
</organism>
<gene>
    <name evidence="1" type="ORF">LPJ66_008669</name>
</gene>
<dbReference type="EMBL" id="JANBPG010001794">
    <property type="protein sequence ID" value="KAJ1888253.1"/>
    <property type="molecule type" value="Genomic_DNA"/>
</dbReference>
<sequence length="309" mass="33094">ELTIMQREFLTALDHRLHVPESEYNAWIARLQTIVLDNNKGCYNITLGSPQMSEQCSSVDLQVVPSPVATQLHELPAMEMLTPPPAKRVRQAAASVSYPVYYVSGANNRVRSVVEPFGMPSHSVAALTPLYTPPAANVGFAHSEFTFNAPSSFSAVAQPSMFFQQQQAQHPLFSAADLGYSASATVLPPVSIPAQQSSYPAIQRQQQQQQQFGVRAASSAGIYSGNNLGVGFFDNSSKASLSAPSVNSMSNTNLFAHFQQQQQQSVVPRASGDAAAALAAQYPSLYFSASTLGFVSGATSAFPIYTYGA</sequence>